<dbReference type="PROSITE" id="PS51186">
    <property type="entry name" value="GNAT"/>
    <property type="match status" value="1"/>
</dbReference>
<keyword evidence="3" id="KW-1185">Reference proteome</keyword>
<feature type="domain" description="N-acetyltransferase" evidence="1">
    <location>
        <begin position="1"/>
        <end position="144"/>
    </location>
</feature>
<evidence type="ECO:0000313" key="3">
    <source>
        <dbReference type="Proteomes" id="UP000823486"/>
    </source>
</evidence>
<dbReference type="Proteomes" id="UP000823486">
    <property type="component" value="Unassembled WGS sequence"/>
</dbReference>
<evidence type="ECO:0000313" key="2">
    <source>
        <dbReference type="EMBL" id="MBM7691069.1"/>
    </source>
</evidence>
<dbReference type="InterPro" id="IPR016181">
    <property type="entry name" value="Acyl_CoA_acyltransferase"/>
</dbReference>
<dbReference type="InterPro" id="IPR000182">
    <property type="entry name" value="GNAT_dom"/>
</dbReference>
<comment type="caution">
    <text evidence="2">The sequence shown here is derived from an EMBL/GenBank/DDBJ whole genome shotgun (WGS) entry which is preliminary data.</text>
</comment>
<reference evidence="2 3" key="1">
    <citation type="submission" date="2021-01" db="EMBL/GenBank/DDBJ databases">
        <title>Genomic Encyclopedia of Type Strains, Phase IV (KMG-IV): sequencing the most valuable type-strain genomes for metagenomic binning, comparative biology and taxonomic classification.</title>
        <authorList>
            <person name="Goeker M."/>
        </authorList>
    </citation>
    <scope>NUCLEOTIDE SEQUENCE [LARGE SCALE GENOMIC DNA]</scope>
    <source>
        <strain evidence="2 3">DSM 105482</strain>
    </source>
</reference>
<organism evidence="2 3">
    <name type="scientific">Peribacillus deserti</name>
    <dbReference type="NCBI Taxonomy" id="673318"/>
    <lineage>
        <taxon>Bacteria</taxon>
        <taxon>Bacillati</taxon>
        <taxon>Bacillota</taxon>
        <taxon>Bacilli</taxon>
        <taxon>Bacillales</taxon>
        <taxon>Bacillaceae</taxon>
        <taxon>Peribacillus</taxon>
    </lineage>
</organism>
<sequence length="144" mass="16621">MEVLRIEAKDTYIIRHNVLRPNQTIDDCKFLNDEENNTFHLGGFIQGELISIASFYKEKNSGFDDEHQYRLRGMATLPHYRSRKAGSILIKEAELLLQSRKASVWWCNARTSASGYYQKLGLRVHGAIFEIDGIGPHVMMYKNL</sequence>
<dbReference type="Pfam" id="PF00583">
    <property type="entry name" value="Acetyltransf_1"/>
    <property type="match status" value="1"/>
</dbReference>
<evidence type="ECO:0000259" key="1">
    <source>
        <dbReference type="PROSITE" id="PS51186"/>
    </source>
</evidence>
<accession>A0ABS2QEE6</accession>
<gene>
    <name evidence="2" type="ORF">JOC77_000474</name>
</gene>
<dbReference type="EMBL" id="JAFBFI010000002">
    <property type="protein sequence ID" value="MBM7691069.1"/>
    <property type="molecule type" value="Genomic_DNA"/>
</dbReference>
<dbReference type="SUPFAM" id="SSF55729">
    <property type="entry name" value="Acyl-CoA N-acyltransferases (Nat)"/>
    <property type="match status" value="1"/>
</dbReference>
<protein>
    <submittedName>
        <fullName evidence="2">GNAT family N-acyltransferase</fullName>
    </submittedName>
</protein>
<name>A0ABS2QEE6_9BACI</name>
<proteinExistence type="predicted"/>
<dbReference type="Gene3D" id="3.40.630.30">
    <property type="match status" value="1"/>
</dbReference>